<sequence length="162" mass="17974">MSHVVSVFVSSRKDMPKQPNMHKSHEACIGHQVGAEKLQHNQYTASDPSTRPCLPGPKAIMRESERDHDFLVAVNLQPPGLALDSTSAPEEEDDGDGDRDDDDEENQVVPWSAPPVSSSSLSSSEECFSECLCVLGEKRELRKAKSIKLLRLLLRLLQVNLR</sequence>
<organism evidence="2">
    <name type="scientific">Prunus dulcis</name>
    <name type="common">Almond</name>
    <name type="synonym">Amygdalus dulcis</name>
    <dbReference type="NCBI Taxonomy" id="3755"/>
    <lineage>
        <taxon>Eukaryota</taxon>
        <taxon>Viridiplantae</taxon>
        <taxon>Streptophyta</taxon>
        <taxon>Embryophyta</taxon>
        <taxon>Tracheophyta</taxon>
        <taxon>Spermatophyta</taxon>
        <taxon>Magnoliopsida</taxon>
        <taxon>eudicotyledons</taxon>
        <taxon>Gunneridae</taxon>
        <taxon>Pentapetalae</taxon>
        <taxon>rosids</taxon>
        <taxon>fabids</taxon>
        <taxon>Rosales</taxon>
        <taxon>Rosaceae</taxon>
        <taxon>Amygdaloideae</taxon>
        <taxon>Amygdaleae</taxon>
        <taxon>Prunus</taxon>
    </lineage>
</organism>
<dbReference type="AlphaFoldDB" id="A0A4Y1R4H7"/>
<reference evidence="2" key="1">
    <citation type="journal article" date="2019" name="Science">
        <title>Mutation of a bHLH transcription factor allowed almond domestication.</title>
        <authorList>
            <person name="Sanchez-Perez R."/>
            <person name="Pavan S."/>
            <person name="Mazzeo R."/>
            <person name="Moldovan C."/>
            <person name="Aiese Cigliano R."/>
            <person name="Del Cueto J."/>
            <person name="Ricciardi F."/>
            <person name="Lotti C."/>
            <person name="Ricciardi L."/>
            <person name="Dicenta F."/>
            <person name="Lopez-Marques R.L."/>
            <person name="Lindberg Moller B."/>
        </authorList>
    </citation>
    <scope>NUCLEOTIDE SEQUENCE</scope>
</reference>
<protein>
    <submittedName>
        <fullName evidence="2">B-box type zinc finger family protein</fullName>
    </submittedName>
</protein>
<proteinExistence type="predicted"/>
<dbReference type="EMBL" id="AP019299">
    <property type="protein sequence ID" value="BBG99039.1"/>
    <property type="molecule type" value="Genomic_DNA"/>
</dbReference>
<feature type="compositionally biased region" description="Acidic residues" evidence="1">
    <location>
        <begin position="89"/>
        <end position="106"/>
    </location>
</feature>
<feature type="region of interest" description="Disordered" evidence="1">
    <location>
        <begin position="79"/>
        <end position="122"/>
    </location>
</feature>
<gene>
    <name evidence="2" type="ORF">Prudu_008610</name>
</gene>
<accession>A0A4Y1R4H7</accession>
<name>A0A4Y1R4H7_PRUDU</name>
<evidence type="ECO:0000313" key="2">
    <source>
        <dbReference type="EMBL" id="BBG99039.1"/>
    </source>
</evidence>
<feature type="compositionally biased region" description="Low complexity" evidence="1">
    <location>
        <begin position="109"/>
        <end position="122"/>
    </location>
</feature>
<feature type="region of interest" description="Disordered" evidence="1">
    <location>
        <begin position="1"/>
        <end position="23"/>
    </location>
</feature>
<evidence type="ECO:0000256" key="1">
    <source>
        <dbReference type="SAM" id="MobiDB-lite"/>
    </source>
</evidence>